<organism evidence="2 3">
    <name type="scientific">Reticulibacter mediterranei</name>
    <dbReference type="NCBI Taxonomy" id="2778369"/>
    <lineage>
        <taxon>Bacteria</taxon>
        <taxon>Bacillati</taxon>
        <taxon>Chloroflexota</taxon>
        <taxon>Ktedonobacteria</taxon>
        <taxon>Ktedonobacterales</taxon>
        <taxon>Reticulibacteraceae</taxon>
        <taxon>Reticulibacter</taxon>
    </lineage>
</organism>
<dbReference type="EMBL" id="BNJK01000002">
    <property type="protein sequence ID" value="GHO99226.1"/>
    <property type="molecule type" value="Genomic_DNA"/>
</dbReference>
<reference evidence="2" key="1">
    <citation type="submission" date="2020-10" db="EMBL/GenBank/DDBJ databases">
        <title>Taxonomic study of unclassified bacteria belonging to the class Ktedonobacteria.</title>
        <authorList>
            <person name="Yabe S."/>
            <person name="Wang C.M."/>
            <person name="Zheng Y."/>
            <person name="Sakai Y."/>
            <person name="Cavaletti L."/>
            <person name="Monciardini P."/>
            <person name="Donadio S."/>
        </authorList>
    </citation>
    <scope>NUCLEOTIDE SEQUENCE</scope>
    <source>
        <strain evidence="2">ID150040</strain>
    </source>
</reference>
<dbReference type="GO" id="GO:0004029">
    <property type="term" value="F:aldehyde dehydrogenase (NAD+) activity"/>
    <property type="evidence" value="ECO:0007669"/>
    <property type="project" value="TreeGrafter"/>
</dbReference>
<gene>
    <name evidence="2" type="ORF">KSF_092740</name>
</gene>
<accession>A0A8J3J087</accession>
<evidence type="ECO:0000313" key="2">
    <source>
        <dbReference type="EMBL" id="GHO99226.1"/>
    </source>
</evidence>
<evidence type="ECO:0000259" key="1">
    <source>
        <dbReference type="Pfam" id="PF01370"/>
    </source>
</evidence>
<dbReference type="SUPFAM" id="SSF51735">
    <property type="entry name" value="NAD(P)-binding Rossmann-fold domains"/>
    <property type="match status" value="1"/>
</dbReference>
<dbReference type="PANTHER" id="PTHR48079">
    <property type="entry name" value="PROTEIN YEEZ"/>
    <property type="match status" value="1"/>
</dbReference>
<proteinExistence type="predicted"/>
<dbReference type="Gene3D" id="3.40.50.720">
    <property type="entry name" value="NAD(P)-binding Rossmann-like Domain"/>
    <property type="match status" value="1"/>
</dbReference>
<dbReference type="Proteomes" id="UP000597444">
    <property type="component" value="Unassembled WGS sequence"/>
</dbReference>
<name>A0A8J3J087_9CHLR</name>
<protein>
    <submittedName>
        <fullName evidence="2">Putative NAD-dependent epimerase/dehydratase</fullName>
    </submittedName>
</protein>
<sequence length="325" mass="34833">MNYAGEPDHTTEIYILHLLEEFLMKVFVTGATGFVGSAVVRELLAAGHQVLGLARSDTAAASLATVGAEVHRGSLDDLESLRNGANESDGVIHTAFDTAFDHDLFDFAKSAAIERQAIETFGATLAGSGRPFVVTSATGSLPSGGIRTEEEDADTTSSVAARFAMEDVVREMASRGVRTSIVRLPPSVHDEDDHGFVPTLIATARAKGVSAYPGDGSNRWASVHRLDAAHVYRLALENAEAGSRFHAIADEGVPVREIAEIIGRHLSIPVASLPVEQAVEHFGWIGTFFAKDCAASSTLTQQRLGWHPVRSSLLEDLDQGHYFKQ</sequence>
<dbReference type="PANTHER" id="PTHR48079:SF6">
    <property type="entry name" value="NAD(P)-BINDING DOMAIN-CONTAINING PROTEIN-RELATED"/>
    <property type="match status" value="1"/>
</dbReference>
<dbReference type="Pfam" id="PF01370">
    <property type="entry name" value="Epimerase"/>
    <property type="match status" value="1"/>
</dbReference>
<keyword evidence="3" id="KW-1185">Reference proteome</keyword>
<feature type="domain" description="NAD-dependent epimerase/dehydratase" evidence="1">
    <location>
        <begin position="26"/>
        <end position="244"/>
    </location>
</feature>
<dbReference type="CDD" id="cd05262">
    <property type="entry name" value="SDR_a7"/>
    <property type="match status" value="1"/>
</dbReference>
<comment type="caution">
    <text evidence="2">The sequence shown here is derived from an EMBL/GenBank/DDBJ whole genome shotgun (WGS) entry which is preliminary data.</text>
</comment>
<dbReference type="GO" id="GO:0005737">
    <property type="term" value="C:cytoplasm"/>
    <property type="evidence" value="ECO:0007669"/>
    <property type="project" value="TreeGrafter"/>
</dbReference>
<dbReference type="InterPro" id="IPR051783">
    <property type="entry name" value="NAD(P)-dependent_oxidoreduct"/>
</dbReference>
<dbReference type="InterPro" id="IPR036291">
    <property type="entry name" value="NAD(P)-bd_dom_sf"/>
</dbReference>
<evidence type="ECO:0000313" key="3">
    <source>
        <dbReference type="Proteomes" id="UP000597444"/>
    </source>
</evidence>
<dbReference type="InterPro" id="IPR001509">
    <property type="entry name" value="Epimerase_deHydtase"/>
</dbReference>
<dbReference type="AlphaFoldDB" id="A0A8J3J087"/>